<dbReference type="HAMAP" id="MF_00678">
    <property type="entry name" value="UPF0262"/>
    <property type="match status" value="1"/>
</dbReference>
<gene>
    <name evidence="2" type="ORF">GCM10007890_52050</name>
</gene>
<dbReference type="GeneID" id="90834127"/>
<name>A0AA37TGP4_9HYPH</name>
<dbReference type="NCBIfam" id="NF002769">
    <property type="entry name" value="PRK02853.1"/>
    <property type="match status" value="1"/>
</dbReference>
<comment type="similarity">
    <text evidence="1">Belongs to the UPF0262 family.</text>
</comment>
<dbReference type="Proteomes" id="UP001157440">
    <property type="component" value="Unassembled WGS sequence"/>
</dbReference>
<keyword evidence="3" id="KW-1185">Reference proteome</keyword>
<dbReference type="InterPro" id="IPR008321">
    <property type="entry name" value="UCP032146"/>
</dbReference>
<accession>A0AA37TGP4</accession>
<protein>
    <recommendedName>
        <fullName evidence="1">UPF0262 protein GCM10007890_52050</fullName>
    </recommendedName>
</protein>
<dbReference type="RefSeq" id="WP_007567961.1">
    <property type="nucleotide sequence ID" value="NZ_BPQZ01000009.1"/>
</dbReference>
<sequence>MAEKQRGPNRLAKVSLDEASIARGNPDQEHERAIALFDILEDNSFTIPGREGPYALTLGLVENKLSFAISTVDGEPVMTHLLSLTPFRRVIRDYEMICESYYNAIRTASPSQIEAIDMGRRGLHNEASETLKQRLDGKVDLDHDTARRLFTLIFALHWKG</sequence>
<evidence type="ECO:0000313" key="3">
    <source>
        <dbReference type="Proteomes" id="UP001157440"/>
    </source>
</evidence>
<proteinExistence type="inferred from homology"/>
<dbReference type="PIRSF" id="PIRSF032146">
    <property type="entry name" value="UCP032146"/>
    <property type="match status" value="1"/>
</dbReference>
<reference evidence="3" key="1">
    <citation type="journal article" date="2019" name="Int. J. Syst. Evol. Microbiol.">
        <title>The Global Catalogue of Microorganisms (GCM) 10K type strain sequencing project: providing services to taxonomists for standard genome sequencing and annotation.</title>
        <authorList>
            <consortium name="The Broad Institute Genomics Platform"/>
            <consortium name="The Broad Institute Genome Sequencing Center for Infectious Disease"/>
            <person name="Wu L."/>
            <person name="Ma J."/>
        </authorList>
    </citation>
    <scope>NUCLEOTIDE SEQUENCE [LARGE SCALE GENOMIC DNA]</scope>
    <source>
        <strain evidence="3">NBRC 103632</strain>
    </source>
</reference>
<comment type="caution">
    <text evidence="2">The sequence shown here is derived from an EMBL/GenBank/DDBJ whole genome shotgun (WGS) entry which is preliminary data.</text>
</comment>
<dbReference type="Pfam" id="PF06793">
    <property type="entry name" value="UPF0262"/>
    <property type="match status" value="1"/>
</dbReference>
<evidence type="ECO:0000313" key="2">
    <source>
        <dbReference type="EMBL" id="GLS73190.1"/>
    </source>
</evidence>
<evidence type="ECO:0000256" key="1">
    <source>
        <dbReference type="HAMAP-Rule" id="MF_00678"/>
    </source>
</evidence>
<organism evidence="2 3">
    <name type="scientific">Methylobacterium tardum</name>
    <dbReference type="NCBI Taxonomy" id="374432"/>
    <lineage>
        <taxon>Bacteria</taxon>
        <taxon>Pseudomonadati</taxon>
        <taxon>Pseudomonadota</taxon>
        <taxon>Alphaproteobacteria</taxon>
        <taxon>Hyphomicrobiales</taxon>
        <taxon>Methylobacteriaceae</taxon>
        <taxon>Methylobacterium</taxon>
    </lineage>
</organism>
<dbReference type="EMBL" id="BSPL01000024">
    <property type="protein sequence ID" value="GLS73190.1"/>
    <property type="molecule type" value="Genomic_DNA"/>
</dbReference>
<dbReference type="AlphaFoldDB" id="A0AA37TGP4"/>